<dbReference type="Gene3D" id="3.40.50.1820">
    <property type="entry name" value="alpha/beta hydrolase"/>
    <property type="match status" value="1"/>
</dbReference>
<dbReference type="InterPro" id="IPR013094">
    <property type="entry name" value="AB_hydrolase_3"/>
</dbReference>
<proteinExistence type="predicted"/>
<feature type="compositionally biased region" description="Low complexity" evidence="2">
    <location>
        <begin position="327"/>
        <end position="341"/>
    </location>
</feature>
<accession>A0A6I4P1J8</accession>
<feature type="domain" description="Alpha/beta hydrolase fold-3" evidence="3">
    <location>
        <begin position="83"/>
        <end position="289"/>
    </location>
</feature>
<evidence type="ECO:0000256" key="2">
    <source>
        <dbReference type="SAM" id="MobiDB-lite"/>
    </source>
</evidence>
<gene>
    <name evidence="4" type="ORF">GB864_00775</name>
</gene>
<dbReference type="AlphaFoldDB" id="A0A6I4P1J8"/>
<sequence>MSATPPHPPFDPELAAALARSAMPATITADMIPARRSAARGITDEALATLGLGAREVRIAGFEGGGVDLTVVEPTEPSGVGFLFLHGGGMIGGDRRAFPALLLRWASELGAVVVGVGYRLAPEHPDPIPVEDCFAALEWTVAHTAELSIRPDRLVVAGTSAGGGLAAGTALLARDRGGPRIAALLLTSPMLDDRDRTVSTQQIDGVGVWDRTSNVTGWTALLGDRRGGDDVSIYAAPARAGDLAGLPPTYLDCGSSEVFRDEDVAFASRIWAAGGRAELHVWPGAFHAFDSIAPDATLTKQAIAARDGWLVRTLAEQHPRSTEAENTTAAGAPAPGTGTGS</sequence>
<evidence type="ECO:0000256" key="1">
    <source>
        <dbReference type="ARBA" id="ARBA00022801"/>
    </source>
</evidence>
<reference evidence="4 5" key="1">
    <citation type="submission" date="2019-12" db="EMBL/GenBank/DDBJ databases">
        <authorList>
            <person name="Kim Y.S."/>
        </authorList>
    </citation>
    <scope>NUCLEOTIDE SEQUENCE [LARGE SCALE GENOMIC DNA]</scope>
    <source>
        <strain evidence="4 5">MMS17-SY077</strain>
    </source>
</reference>
<dbReference type="Pfam" id="PF07859">
    <property type="entry name" value="Abhydrolase_3"/>
    <property type="match status" value="1"/>
</dbReference>
<dbReference type="Proteomes" id="UP000438182">
    <property type="component" value="Unassembled WGS sequence"/>
</dbReference>
<feature type="region of interest" description="Disordered" evidence="2">
    <location>
        <begin position="317"/>
        <end position="341"/>
    </location>
</feature>
<protein>
    <submittedName>
        <fullName evidence="4">Alpha/beta hydrolase fold domain-containing protein</fullName>
    </submittedName>
</protein>
<dbReference type="EMBL" id="WSTA01000002">
    <property type="protein sequence ID" value="MWB97097.1"/>
    <property type="molecule type" value="Genomic_DNA"/>
</dbReference>
<evidence type="ECO:0000313" key="4">
    <source>
        <dbReference type="EMBL" id="MWB97097.1"/>
    </source>
</evidence>
<dbReference type="InterPro" id="IPR050300">
    <property type="entry name" value="GDXG_lipolytic_enzyme"/>
</dbReference>
<dbReference type="PANTHER" id="PTHR48081:SF8">
    <property type="entry name" value="ALPHA_BETA HYDROLASE FOLD-3 DOMAIN-CONTAINING PROTEIN-RELATED"/>
    <property type="match status" value="1"/>
</dbReference>
<keyword evidence="1 4" id="KW-0378">Hydrolase</keyword>
<organism evidence="4 5">
    <name type="scientific">Agromyces seonyuensis</name>
    <dbReference type="NCBI Taxonomy" id="2662446"/>
    <lineage>
        <taxon>Bacteria</taxon>
        <taxon>Bacillati</taxon>
        <taxon>Actinomycetota</taxon>
        <taxon>Actinomycetes</taxon>
        <taxon>Micrococcales</taxon>
        <taxon>Microbacteriaceae</taxon>
        <taxon>Agromyces</taxon>
    </lineage>
</organism>
<name>A0A6I4P1J8_9MICO</name>
<comment type="caution">
    <text evidence="4">The sequence shown here is derived from an EMBL/GenBank/DDBJ whole genome shotgun (WGS) entry which is preliminary data.</text>
</comment>
<dbReference type="InterPro" id="IPR029058">
    <property type="entry name" value="AB_hydrolase_fold"/>
</dbReference>
<dbReference type="SUPFAM" id="SSF53474">
    <property type="entry name" value="alpha/beta-Hydrolases"/>
    <property type="match status" value="1"/>
</dbReference>
<keyword evidence="5" id="KW-1185">Reference proteome</keyword>
<dbReference type="GO" id="GO:0016787">
    <property type="term" value="F:hydrolase activity"/>
    <property type="evidence" value="ECO:0007669"/>
    <property type="project" value="UniProtKB-KW"/>
</dbReference>
<evidence type="ECO:0000259" key="3">
    <source>
        <dbReference type="Pfam" id="PF07859"/>
    </source>
</evidence>
<dbReference type="RefSeq" id="WP_160422377.1">
    <property type="nucleotide sequence ID" value="NZ_WSTA01000002.1"/>
</dbReference>
<dbReference type="PANTHER" id="PTHR48081">
    <property type="entry name" value="AB HYDROLASE SUPERFAMILY PROTEIN C4A8.06C"/>
    <property type="match status" value="1"/>
</dbReference>
<evidence type="ECO:0000313" key="5">
    <source>
        <dbReference type="Proteomes" id="UP000438182"/>
    </source>
</evidence>